<keyword evidence="6" id="KW-1185">Reference proteome</keyword>
<dbReference type="InterPro" id="IPR050523">
    <property type="entry name" value="AKR_Detox_Biosynth"/>
</dbReference>
<evidence type="ECO:0000256" key="3">
    <source>
        <dbReference type="ARBA" id="ARBA00038157"/>
    </source>
</evidence>
<evidence type="ECO:0000259" key="4">
    <source>
        <dbReference type="Pfam" id="PF00248"/>
    </source>
</evidence>
<organism evidence="5 6">
    <name type="scientific">Staphylococcus piscifermentans</name>
    <dbReference type="NCBI Taxonomy" id="70258"/>
    <lineage>
        <taxon>Bacteria</taxon>
        <taxon>Bacillati</taxon>
        <taxon>Bacillota</taxon>
        <taxon>Bacilli</taxon>
        <taxon>Bacillales</taxon>
        <taxon>Staphylococcaceae</taxon>
        <taxon>Staphylococcus</taxon>
    </lineage>
</organism>
<dbReference type="SUPFAM" id="SSF51430">
    <property type="entry name" value="NAD(P)-linked oxidoreductase"/>
    <property type="match status" value="1"/>
</dbReference>
<dbReference type="Proteomes" id="UP000321736">
    <property type="component" value="Unassembled WGS sequence"/>
</dbReference>
<dbReference type="Gene3D" id="3.20.20.100">
    <property type="entry name" value="NADP-dependent oxidoreductase domain"/>
    <property type="match status" value="1"/>
</dbReference>
<comment type="similarity">
    <text evidence="3">Belongs to the aldo/keto reductase family. Aldo/keto reductase 2 subfamily.</text>
</comment>
<accession>A0A239UE28</accession>
<keyword evidence="2" id="KW-0560">Oxidoreductase</keyword>
<comment type="caution">
    <text evidence="5">The sequence shown here is derived from an EMBL/GenBank/DDBJ whole genome shotgun (WGS) entry which is preliminary data.</text>
</comment>
<evidence type="ECO:0000313" key="6">
    <source>
        <dbReference type="Proteomes" id="UP000321736"/>
    </source>
</evidence>
<evidence type="ECO:0000256" key="2">
    <source>
        <dbReference type="ARBA" id="ARBA00023002"/>
    </source>
</evidence>
<dbReference type="CDD" id="cd19092">
    <property type="entry name" value="AKR_BsYcsN_EcYdhF-like"/>
    <property type="match status" value="1"/>
</dbReference>
<proteinExistence type="inferred from homology"/>
<dbReference type="PANTHER" id="PTHR43364">
    <property type="entry name" value="NADH-SPECIFIC METHYLGLYOXAL REDUCTASE-RELATED"/>
    <property type="match status" value="1"/>
</dbReference>
<dbReference type="InterPro" id="IPR036812">
    <property type="entry name" value="NAD(P)_OxRdtase_dom_sf"/>
</dbReference>
<dbReference type="GO" id="GO:0005829">
    <property type="term" value="C:cytosol"/>
    <property type="evidence" value="ECO:0007669"/>
    <property type="project" value="TreeGrafter"/>
</dbReference>
<dbReference type="Pfam" id="PF00248">
    <property type="entry name" value="Aldo_ket_red"/>
    <property type="match status" value="1"/>
</dbReference>
<dbReference type="InterPro" id="IPR023210">
    <property type="entry name" value="NADP_OxRdtase_dom"/>
</dbReference>
<dbReference type="GO" id="GO:0016491">
    <property type="term" value="F:oxidoreductase activity"/>
    <property type="evidence" value="ECO:0007669"/>
    <property type="project" value="UniProtKB-KW"/>
</dbReference>
<evidence type="ECO:0000313" key="5">
    <source>
        <dbReference type="EMBL" id="GEP83824.1"/>
    </source>
</evidence>
<dbReference type="FunFam" id="3.20.20.100:FF:000008">
    <property type="entry name" value="Aldo/keto reductase family oxidoreductase"/>
    <property type="match status" value="1"/>
</dbReference>
<dbReference type="EMBL" id="BKAR01000003">
    <property type="protein sequence ID" value="GEP83824.1"/>
    <property type="molecule type" value="Genomic_DNA"/>
</dbReference>
<reference evidence="5 6" key="1">
    <citation type="submission" date="2019-07" db="EMBL/GenBank/DDBJ databases">
        <title>Whole genome shotgun sequence of Staphylococcus piscifermentans NBRC 109625.</title>
        <authorList>
            <person name="Hosoyama A."/>
            <person name="Uohara A."/>
            <person name="Ohji S."/>
            <person name="Ichikawa N."/>
        </authorList>
    </citation>
    <scope>NUCLEOTIDE SEQUENCE [LARGE SCALE GENOMIC DNA]</scope>
    <source>
        <strain evidence="5 6">NBRC 109625</strain>
    </source>
</reference>
<protein>
    <submittedName>
        <fullName evidence="5">Aldo/keto reductase</fullName>
    </submittedName>
</protein>
<sequence length="302" mass="34289">MERVQINRSVDYSRIIQGFWRTKDWQKSTQELNRFIHELVNLGVTTMDHADIYGDYSCEALFGEALALSPELRDKIQLVSKCGIILPTDRLELFDGHRYDLSRSHIIASVDRSLKNLGTDYLDTLLLHRPSPLMNPDEVRSALDILVEQGKIKSFGVSNFSNTQYDLLNSDIKSHKLHIAVNQLQVSPYHAEPMFDGTIDHMYQDHVKIMGWSPLAGGKLLNLDDEKAKRVMSIISPIAYKNNVAPTSVITAWLMKHPATIMPIMGTGQIEHMQDAVKGLDIELSDQEWFDIYVAVRGEDIP</sequence>
<dbReference type="OrthoDB" id="9773828at2"/>
<evidence type="ECO:0000256" key="1">
    <source>
        <dbReference type="ARBA" id="ARBA00022857"/>
    </source>
</evidence>
<dbReference type="InterPro" id="IPR020471">
    <property type="entry name" value="AKR"/>
</dbReference>
<gene>
    <name evidence="5" type="ORF">SPI02_04090</name>
</gene>
<keyword evidence="1" id="KW-0521">NADP</keyword>
<dbReference type="PANTHER" id="PTHR43364:SF1">
    <property type="entry name" value="OXIDOREDUCTASE YDHF"/>
    <property type="match status" value="1"/>
</dbReference>
<name>A0A239UE28_9STAP</name>
<feature type="domain" description="NADP-dependent oxidoreductase" evidence="4">
    <location>
        <begin position="14"/>
        <end position="290"/>
    </location>
</feature>
<dbReference type="PRINTS" id="PR00069">
    <property type="entry name" value="ALDKETRDTASE"/>
</dbReference>
<dbReference type="RefSeq" id="WP_095106617.1">
    <property type="nucleotide sequence ID" value="NZ_BKAR01000003.1"/>
</dbReference>
<dbReference type="AlphaFoldDB" id="A0A239UE28"/>